<protein>
    <submittedName>
        <fullName evidence="1">Type VI secretion system lipoprotein TssJ</fullName>
    </submittedName>
</protein>
<dbReference type="InterPro" id="IPR017734">
    <property type="entry name" value="T6SS_SciN"/>
</dbReference>
<dbReference type="PANTHER" id="PTHR37625">
    <property type="entry name" value="OUTER MEMBRANE LIPOPROTEIN-RELATED"/>
    <property type="match status" value="1"/>
</dbReference>
<proteinExistence type="predicted"/>
<dbReference type="PANTHER" id="PTHR37625:SF4">
    <property type="entry name" value="OUTER MEMBRANE LIPOPROTEIN"/>
    <property type="match status" value="1"/>
</dbReference>
<dbReference type="RefSeq" id="WP_377478916.1">
    <property type="nucleotide sequence ID" value="NZ_JBHLTN010000002.1"/>
</dbReference>
<accession>A0ABV6PN18</accession>
<evidence type="ECO:0000313" key="2">
    <source>
        <dbReference type="Proteomes" id="UP001589834"/>
    </source>
</evidence>
<name>A0ABV6PN18_9BURK</name>
<keyword evidence="2" id="KW-1185">Reference proteome</keyword>
<evidence type="ECO:0000313" key="1">
    <source>
        <dbReference type="EMBL" id="MFC0591216.1"/>
    </source>
</evidence>
<comment type="caution">
    <text evidence="1">The sequence shown here is derived from an EMBL/GenBank/DDBJ whole genome shotgun (WGS) entry which is preliminary data.</text>
</comment>
<dbReference type="EMBL" id="JBHLTN010000002">
    <property type="protein sequence ID" value="MFC0591216.1"/>
    <property type="molecule type" value="Genomic_DNA"/>
</dbReference>
<dbReference type="NCBIfam" id="TIGR03352">
    <property type="entry name" value="VI_chp_3"/>
    <property type="match status" value="1"/>
</dbReference>
<dbReference type="Pfam" id="PF12790">
    <property type="entry name" value="T6SS-SciN"/>
    <property type="match status" value="1"/>
</dbReference>
<dbReference type="InterPro" id="IPR038706">
    <property type="entry name" value="Type_VI_SciN-like_sf"/>
</dbReference>
<gene>
    <name evidence="1" type="primary">tssJ</name>
    <name evidence="1" type="ORF">ACFFGG_01480</name>
</gene>
<organism evidence="1 2">
    <name type="scientific">Ottowia pentelensis</name>
    <dbReference type="NCBI Taxonomy" id="511108"/>
    <lineage>
        <taxon>Bacteria</taxon>
        <taxon>Pseudomonadati</taxon>
        <taxon>Pseudomonadota</taxon>
        <taxon>Betaproteobacteria</taxon>
        <taxon>Burkholderiales</taxon>
        <taxon>Comamonadaceae</taxon>
        <taxon>Ottowia</taxon>
    </lineage>
</organism>
<dbReference type="Gene3D" id="2.60.40.4150">
    <property type="entry name" value="Type VI secretion system, lipoprotein SciN"/>
    <property type="match status" value="1"/>
</dbReference>
<sequence>MSHADTVHSSYASARTLRLPGRRGWLLAAAAGVLLAACATPEKPVTTPVTLTLVAAPDTNPDAQGRASPLVTRYYVLKAPGAFESADFFSLQDKDTATLGADLVQREEVILRPGEQRSVRLTLAADVKTLGFTGAYRDLNRSRWRQSIALTPGQPLNLTVTFGAQGIALAPR</sequence>
<reference evidence="1 2" key="1">
    <citation type="submission" date="2024-09" db="EMBL/GenBank/DDBJ databases">
        <authorList>
            <person name="Sun Q."/>
            <person name="Mori K."/>
        </authorList>
    </citation>
    <scope>NUCLEOTIDE SEQUENCE [LARGE SCALE GENOMIC DNA]</scope>
    <source>
        <strain evidence="1 2">NCAIM B.02336</strain>
    </source>
</reference>
<keyword evidence="1" id="KW-0449">Lipoprotein</keyword>
<dbReference type="Proteomes" id="UP001589834">
    <property type="component" value="Unassembled WGS sequence"/>
</dbReference>